<feature type="transmembrane region" description="Helical" evidence="5">
    <location>
        <begin position="293"/>
        <end position="311"/>
    </location>
</feature>
<feature type="transmembrane region" description="Helical" evidence="5">
    <location>
        <begin position="111"/>
        <end position="132"/>
    </location>
</feature>
<feature type="transmembrane region" description="Helical" evidence="5">
    <location>
        <begin position="74"/>
        <end position="99"/>
    </location>
</feature>
<dbReference type="InterPro" id="IPR044880">
    <property type="entry name" value="NCX_ion-bd_dom_sf"/>
</dbReference>
<dbReference type="EMBL" id="JACXAA010000026">
    <property type="protein sequence ID" value="MBD2757607.1"/>
    <property type="molecule type" value="Genomic_DNA"/>
</dbReference>
<keyword evidence="3 5" id="KW-1133">Transmembrane helix</keyword>
<feature type="transmembrane region" description="Helical" evidence="5">
    <location>
        <begin position="323"/>
        <end position="343"/>
    </location>
</feature>
<dbReference type="RefSeq" id="WP_191043230.1">
    <property type="nucleotide sequence ID" value="NZ_JACXAA010000026.1"/>
</dbReference>
<sequence length="345" mass="36089">MLDSLSLPILLLIFSVAAAVVWRAGISLSDTTDILSKRFKLGEALGGIIVLAIVTNLPEIAITISASLTNKVELAVGNILGGIAMQTVVLALLDAVGIGKQATLSSRQSSLIPVLEGIVVIAMLTIVVMGHQLPVDLIVARMTPAGVLLIVVWMVGVWLTNKANKGLPWQLVQSTQPPKKNQSSSDQPSTTRSVLIFSIAALATLAGGVALEESGDAMSSKLGMNGVIFGATILAAATSLPEVSTGLAAVKLKDYTLAVSDIFGGNAFLPVLLALATMISGKPVLPTAQKSDIYLTGLGILVTVVYVYGFLFRPKRQIARMGIDSFVVLLLYLLGTAGLFMIARK</sequence>
<dbReference type="GO" id="GO:0016020">
    <property type="term" value="C:membrane"/>
    <property type="evidence" value="ECO:0007669"/>
    <property type="project" value="UniProtKB-SubCell"/>
</dbReference>
<evidence type="ECO:0000313" key="8">
    <source>
        <dbReference type="Proteomes" id="UP000653797"/>
    </source>
</evidence>
<evidence type="ECO:0000259" key="6">
    <source>
        <dbReference type="Pfam" id="PF01699"/>
    </source>
</evidence>
<organism evidence="7 8">
    <name type="scientific">Spirosoma validum</name>
    <dbReference type="NCBI Taxonomy" id="2771355"/>
    <lineage>
        <taxon>Bacteria</taxon>
        <taxon>Pseudomonadati</taxon>
        <taxon>Bacteroidota</taxon>
        <taxon>Cytophagia</taxon>
        <taxon>Cytophagales</taxon>
        <taxon>Cytophagaceae</taxon>
        <taxon>Spirosoma</taxon>
    </lineage>
</organism>
<accession>A0A927B9E7</accession>
<reference evidence="7" key="1">
    <citation type="submission" date="2020-09" db="EMBL/GenBank/DDBJ databases">
        <authorList>
            <person name="Kim M.K."/>
        </authorList>
    </citation>
    <scope>NUCLEOTIDE SEQUENCE</scope>
    <source>
        <strain evidence="7">BT704</strain>
    </source>
</reference>
<feature type="transmembrane region" description="Helical" evidence="5">
    <location>
        <begin position="194"/>
        <end position="211"/>
    </location>
</feature>
<dbReference type="Pfam" id="PF01699">
    <property type="entry name" value="Na_Ca_ex"/>
    <property type="match status" value="2"/>
</dbReference>
<evidence type="ECO:0000256" key="2">
    <source>
        <dbReference type="ARBA" id="ARBA00022692"/>
    </source>
</evidence>
<dbReference type="AlphaFoldDB" id="A0A927B9E7"/>
<feature type="transmembrane region" description="Helical" evidence="5">
    <location>
        <begin position="45"/>
        <end position="68"/>
    </location>
</feature>
<feature type="domain" description="Sodium/calcium exchanger membrane region" evidence="6">
    <location>
        <begin position="194"/>
        <end position="336"/>
    </location>
</feature>
<dbReference type="Gene3D" id="1.20.1420.30">
    <property type="entry name" value="NCX, central ion-binding region"/>
    <property type="match status" value="1"/>
</dbReference>
<feature type="transmembrane region" description="Helical" evidence="5">
    <location>
        <begin position="223"/>
        <end position="250"/>
    </location>
</feature>
<feature type="transmembrane region" description="Helical" evidence="5">
    <location>
        <begin position="138"/>
        <end position="159"/>
    </location>
</feature>
<proteinExistence type="predicted"/>
<comment type="caution">
    <text evidence="7">The sequence shown here is derived from an EMBL/GenBank/DDBJ whole genome shotgun (WGS) entry which is preliminary data.</text>
</comment>
<feature type="transmembrane region" description="Helical" evidence="5">
    <location>
        <begin position="262"/>
        <end position="281"/>
    </location>
</feature>
<dbReference type="GO" id="GO:0055085">
    <property type="term" value="P:transmembrane transport"/>
    <property type="evidence" value="ECO:0007669"/>
    <property type="project" value="InterPro"/>
</dbReference>
<evidence type="ECO:0000256" key="5">
    <source>
        <dbReference type="SAM" id="Phobius"/>
    </source>
</evidence>
<name>A0A927B9E7_9BACT</name>
<evidence type="ECO:0000313" key="7">
    <source>
        <dbReference type="EMBL" id="MBD2757607.1"/>
    </source>
</evidence>
<evidence type="ECO:0000256" key="3">
    <source>
        <dbReference type="ARBA" id="ARBA00022989"/>
    </source>
</evidence>
<dbReference type="Proteomes" id="UP000653797">
    <property type="component" value="Unassembled WGS sequence"/>
</dbReference>
<protein>
    <submittedName>
        <fullName evidence="7">Sodium:calcium antiporter</fullName>
    </submittedName>
</protein>
<feature type="transmembrane region" description="Helical" evidence="5">
    <location>
        <begin position="6"/>
        <end position="24"/>
    </location>
</feature>
<evidence type="ECO:0000256" key="1">
    <source>
        <dbReference type="ARBA" id="ARBA00004141"/>
    </source>
</evidence>
<evidence type="ECO:0000256" key="4">
    <source>
        <dbReference type="ARBA" id="ARBA00023136"/>
    </source>
</evidence>
<feature type="domain" description="Sodium/calcium exchanger membrane region" evidence="6">
    <location>
        <begin position="10"/>
        <end position="158"/>
    </location>
</feature>
<dbReference type="InterPro" id="IPR004837">
    <property type="entry name" value="NaCa_Exmemb"/>
</dbReference>
<gene>
    <name evidence="7" type="ORF">IC230_32350</name>
</gene>
<keyword evidence="4 5" id="KW-0472">Membrane</keyword>
<keyword evidence="2 5" id="KW-0812">Transmembrane</keyword>
<comment type="subcellular location">
    <subcellularLocation>
        <location evidence="1">Membrane</location>
        <topology evidence="1">Multi-pass membrane protein</topology>
    </subcellularLocation>
</comment>
<keyword evidence="8" id="KW-1185">Reference proteome</keyword>